<dbReference type="InterPro" id="IPR027417">
    <property type="entry name" value="P-loop_NTPase"/>
</dbReference>
<accession>A0A3A6Q568</accession>
<name>A0A3A6Q568_9EURY</name>
<organism evidence="2 3">
    <name type="scientific">Halonotius pteroides</name>
    <dbReference type="NCBI Taxonomy" id="268735"/>
    <lineage>
        <taxon>Archaea</taxon>
        <taxon>Methanobacteriati</taxon>
        <taxon>Methanobacteriota</taxon>
        <taxon>Stenosarchaea group</taxon>
        <taxon>Halobacteria</taxon>
        <taxon>Halobacteriales</taxon>
        <taxon>Haloferacaceae</taxon>
        <taxon>Halonotius</taxon>
    </lineage>
</organism>
<dbReference type="InterPro" id="IPR052732">
    <property type="entry name" value="Cell-binding_unc_protein"/>
</dbReference>
<reference evidence="2 3" key="1">
    <citation type="submission" date="2018-06" db="EMBL/GenBank/DDBJ databases">
        <title>Halonotius sp. F13-13 a new haloarchaeeon isolated from a solar saltern from Isla Cristina, Huelva, Spain.</title>
        <authorList>
            <person name="Duran-Viseras A."/>
            <person name="Sanchez-Porro C."/>
            <person name="Ventosa A."/>
        </authorList>
    </citation>
    <scope>NUCLEOTIDE SEQUENCE [LARGE SCALE GENOMIC DNA]</scope>
    <source>
        <strain evidence="2 3">CECT 7525</strain>
    </source>
</reference>
<dbReference type="EMBL" id="QMDW01000020">
    <property type="protein sequence ID" value="RJX48465.1"/>
    <property type="molecule type" value="Genomic_DNA"/>
</dbReference>
<dbReference type="PANTHER" id="PTHR43883">
    <property type="entry name" value="SLR0207 PROTEIN"/>
    <property type="match status" value="1"/>
</dbReference>
<evidence type="ECO:0000313" key="3">
    <source>
        <dbReference type="Proteomes" id="UP000281564"/>
    </source>
</evidence>
<evidence type="ECO:0000313" key="2">
    <source>
        <dbReference type="EMBL" id="RJX48465.1"/>
    </source>
</evidence>
<proteinExistence type="predicted"/>
<dbReference type="Gene3D" id="3.40.50.300">
    <property type="entry name" value="P-loop containing nucleotide triphosphate hydrolases"/>
    <property type="match status" value="1"/>
</dbReference>
<dbReference type="SUPFAM" id="SSF52540">
    <property type="entry name" value="P-loop containing nucleoside triphosphate hydrolases"/>
    <property type="match status" value="1"/>
</dbReference>
<keyword evidence="3" id="KW-1185">Reference proteome</keyword>
<evidence type="ECO:0000256" key="1">
    <source>
        <dbReference type="SAM" id="MobiDB-lite"/>
    </source>
</evidence>
<comment type="caution">
    <text evidence="2">The sequence shown here is derived from an EMBL/GenBank/DDBJ whole genome shotgun (WGS) entry which is preliminary data.</text>
</comment>
<feature type="region of interest" description="Disordered" evidence="1">
    <location>
        <begin position="1"/>
        <end position="21"/>
    </location>
</feature>
<dbReference type="GO" id="GO:0016301">
    <property type="term" value="F:kinase activity"/>
    <property type="evidence" value="ECO:0007669"/>
    <property type="project" value="UniProtKB-KW"/>
</dbReference>
<dbReference type="Pfam" id="PF13671">
    <property type="entry name" value="AAA_33"/>
    <property type="match status" value="1"/>
</dbReference>
<protein>
    <submittedName>
        <fullName evidence="2">Kinase</fullName>
    </submittedName>
</protein>
<keyword evidence="2" id="KW-0418">Kinase</keyword>
<dbReference type="PANTHER" id="PTHR43883:SF1">
    <property type="entry name" value="GLUCONOKINASE"/>
    <property type="match status" value="1"/>
</dbReference>
<dbReference type="OrthoDB" id="28808at2157"/>
<dbReference type="RefSeq" id="WP_120085562.1">
    <property type="nucleotide sequence ID" value="NZ_QMDW01000020.1"/>
</dbReference>
<sequence length="192" mass="21789">MTGDHGDIDRRDQPVMTERADATKTTEPWLVVLCGLPGVGKSTVAEFVAKRLGAKRLRTDVIRKDLYDDPQYTDREIERVYRELFDRTESALKAGDPIVLDGTFAKRGHRRTAKAIATGVGAGFRLLEVVCERPVAEARIADRRDGMSDADIEVYREFREEFHPIEMYHVAIDNSGSQAETREQVARTFFDR</sequence>
<dbReference type="Proteomes" id="UP000281564">
    <property type="component" value="Unassembled WGS sequence"/>
</dbReference>
<dbReference type="AlphaFoldDB" id="A0A3A6Q568"/>
<gene>
    <name evidence="2" type="ORF">DP106_11875</name>
</gene>
<keyword evidence="2" id="KW-0808">Transferase</keyword>